<reference evidence="2" key="1">
    <citation type="submission" date="2022-11" db="EMBL/GenBank/DDBJ databases">
        <title>Refractory cell wall polysaccharides provide important carbon source for microbial heterotrophs in the hadal ocean.</title>
        <authorList>
            <person name="Zhu X."/>
        </authorList>
    </citation>
    <scope>NUCLEOTIDE SEQUENCE</scope>
    <source>
        <strain evidence="2">MTRN7</strain>
    </source>
</reference>
<feature type="signal peptide" evidence="1">
    <location>
        <begin position="1"/>
        <end position="22"/>
    </location>
</feature>
<protein>
    <submittedName>
        <fullName evidence="2">Uncharacterized protein</fullName>
    </submittedName>
</protein>
<sequence>MKKLLFLLLFTVSCFSYGQDFAGDTPELYIGKQIQPKELDSSLIKYGYKYFFTDKKARKRFNEADGCYCTPYDQLNNKTFTVISIEDFILSSYKLLVLDNEETGTVYYKYSIKYPTSLEFKVIDGLDFPEGYFCNKITTKTDKFTGDTTSRSPILDKVSFTKSNDDIYLKLTTYGSTANVNKKGVIILLDNGKKIEKPEEKIDVDVDKYGYRYSAFIRLNNEDIELLSNNEITDYRLYIYDKSISNGNVYKEYLKCLK</sequence>
<evidence type="ECO:0000313" key="2">
    <source>
        <dbReference type="EMBL" id="MDA0175910.1"/>
    </source>
</evidence>
<organism evidence="2 3">
    <name type="scientific">Mesoflavibacter profundi</name>
    <dbReference type="NCBI Taxonomy" id="2708110"/>
    <lineage>
        <taxon>Bacteria</taxon>
        <taxon>Pseudomonadati</taxon>
        <taxon>Bacteroidota</taxon>
        <taxon>Flavobacteriia</taxon>
        <taxon>Flavobacteriales</taxon>
        <taxon>Flavobacteriaceae</taxon>
        <taxon>Mesoflavibacter</taxon>
    </lineage>
</organism>
<evidence type="ECO:0000256" key="1">
    <source>
        <dbReference type="SAM" id="SignalP"/>
    </source>
</evidence>
<dbReference type="RefSeq" id="WP_270004842.1">
    <property type="nucleotide sequence ID" value="NZ_JAPFGC010000001.1"/>
</dbReference>
<dbReference type="EMBL" id="JAPFGC010000001">
    <property type="protein sequence ID" value="MDA0175910.1"/>
    <property type="molecule type" value="Genomic_DNA"/>
</dbReference>
<keyword evidence="1" id="KW-0732">Signal</keyword>
<feature type="chain" id="PRO_5045996989" evidence="1">
    <location>
        <begin position="23"/>
        <end position="258"/>
    </location>
</feature>
<evidence type="ECO:0000313" key="3">
    <source>
        <dbReference type="Proteomes" id="UP001149142"/>
    </source>
</evidence>
<keyword evidence="3" id="KW-1185">Reference proteome</keyword>
<comment type="caution">
    <text evidence="2">The sequence shown here is derived from an EMBL/GenBank/DDBJ whole genome shotgun (WGS) entry which is preliminary data.</text>
</comment>
<name>A0ABT4RW01_9FLAO</name>
<accession>A0ABT4RW01</accession>
<proteinExistence type="predicted"/>
<gene>
    <name evidence="2" type="ORF">OOZ35_00220</name>
</gene>
<dbReference type="Proteomes" id="UP001149142">
    <property type="component" value="Unassembled WGS sequence"/>
</dbReference>